<name>A0A165ZGH9_9AGAM</name>
<feature type="compositionally biased region" description="Basic and acidic residues" evidence="1">
    <location>
        <begin position="112"/>
        <end position="123"/>
    </location>
</feature>
<proteinExistence type="predicted"/>
<feature type="region of interest" description="Disordered" evidence="1">
    <location>
        <begin position="81"/>
        <end position="123"/>
    </location>
</feature>
<sequence length="123" mass="14439">MFYSLTFPAPKLHVLDIRKSRFSPPLLERMLLDRDKWAAEMEEIKVTRGWSLRSWKDKDGRRAEEVLRSLKADACELEEGCWTDNSVDLEEDDGKEDSEEEEEESEESEVEDSSRPISDEERL</sequence>
<gene>
    <name evidence="2" type="ORF">SISSUDRAFT_297385</name>
</gene>
<keyword evidence="3" id="KW-1185">Reference proteome</keyword>
<protein>
    <submittedName>
        <fullName evidence="2">Uncharacterized protein</fullName>
    </submittedName>
</protein>
<dbReference type="EMBL" id="KV428190">
    <property type="protein sequence ID" value="KZT34287.1"/>
    <property type="molecule type" value="Genomic_DNA"/>
</dbReference>
<evidence type="ECO:0000313" key="2">
    <source>
        <dbReference type="EMBL" id="KZT34287.1"/>
    </source>
</evidence>
<evidence type="ECO:0000313" key="3">
    <source>
        <dbReference type="Proteomes" id="UP000076798"/>
    </source>
</evidence>
<reference evidence="2 3" key="1">
    <citation type="journal article" date="2016" name="Mol. Biol. Evol.">
        <title>Comparative Genomics of Early-Diverging Mushroom-Forming Fungi Provides Insights into the Origins of Lignocellulose Decay Capabilities.</title>
        <authorList>
            <person name="Nagy L.G."/>
            <person name="Riley R."/>
            <person name="Tritt A."/>
            <person name="Adam C."/>
            <person name="Daum C."/>
            <person name="Floudas D."/>
            <person name="Sun H."/>
            <person name="Yadav J.S."/>
            <person name="Pangilinan J."/>
            <person name="Larsson K.H."/>
            <person name="Matsuura K."/>
            <person name="Barry K."/>
            <person name="Labutti K."/>
            <person name="Kuo R."/>
            <person name="Ohm R.A."/>
            <person name="Bhattacharya S.S."/>
            <person name="Shirouzu T."/>
            <person name="Yoshinaga Y."/>
            <person name="Martin F.M."/>
            <person name="Grigoriev I.V."/>
            <person name="Hibbett D.S."/>
        </authorList>
    </citation>
    <scope>NUCLEOTIDE SEQUENCE [LARGE SCALE GENOMIC DNA]</scope>
    <source>
        <strain evidence="2 3">HHB10207 ss-3</strain>
    </source>
</reference>
<dbReference type="AlphaFoldDB" id="A0A165ZGH9"/>
<organism evidence="2 3">
    <name type="scientific">Sistotremastrum suecicum HHB10207 ss-3</name>
    <dbReference type="NCBI Taxonomy" id="1314776"/>
    <lineage>
        <taxon>Eukaryota</taxon>
        <taxon>Fungi</taxon>
        <taxon>Dikarya</taxon>
        <taxon>Basidiomycota</taxon>
        <taxon>Agaricomycotina</taxon>
        <taxon>Agaricomycetes</taxon>
        <taxon>Sistotremastrales</taxon>
        <taxon>Sistotremastraceae</taxon>
        <taxon>Sistotremastrum</taxon>
    </lineage>
</organism>
<dbReference type="Proteomes" id="UP000076798">
    <property type="component" value="Unassembled WGS sequence"/>
</dbReference>
<feature type="compositionally biased region" description="Acidic residues" evidence="1">
    <location>
        <begin position="81"/>
        <end position="111"/>
    </location>
</feature>
<accession>A0A165ZGH9</accession>
<evidence type="ECO:0000256" key="1">
    <source>
        <dbReference type="SAM" id="MobiDB-lite"/>
    </source>
</evidence>